<dbReference type="Pfam" id="PF00560">
    <property type="entry name" value="LRR_1"/>
    <property type="match status" value="4"/>
</dbReference>
<feature type="signal peptide" evidence="19">
    <location>
        <begin position="1"/>
        <end position="32"/>
    </location>
</feature>
<dbReference type="InterPro" id="IPR011009">
    <property type="entry name" value="Kinase-like_dom_sf"/>
</dbReference>
<evidence type="ECO:0000256" key="16">
    <source>
        <dbReference type="ARBA" id="ARBA00023180"/>
    </source>
</evidence>
<dbReference type="InterPro" id="IPR032675">
    <property type="entry name" value="LRR_dom_sf"/>
</dbReference>
<keyword evidence="13 18" id="KW-1133">Transmembrane helix</keyword>
<evidence type="ECO:0000256" key="13">
    <source>
        <dbReference type="ARBA" id="ARBA00022989"/>
    </source>
</evidence>
<evidence type="ECO:0000256" key="8">
    <source>
        <dbReference type="ARBA" id="ARBA00022729"/>
    </source>
</evidence>
<dbReference type="PANTHER" id="PTHR48006:SF97">
    <property type="entry name" value="OS04G0291900 PROTEIN"/>
    <property type="match status" value="1"/>
</dbReference>
<keyword evidence="12" id="KW-0067">ATP-binding</keyword>
<keyword evidence="14 18" id="KW-0472">Membrane</keyword>
<dbReference type="EC" id="2.7.11.1" evidence="2"/>
<keyword evidence="6" id="KW-0808">Transferase</keyword>
<evidence type="ECO:0000256" key="10">
    <source>
        <dbReference type="ARBA" id="ARBA00022741"/>
    </source>
</evidence>
<dbReference type="Gene3D" id="1.10.510.10">
    <property type="entry name" value="Transferase(Phosphotransferase) domain 1"/>
    <property type="match status" value="1"/>
</dbReference>
<dbReference type="FunFam" id="3.30.200.20:FF:000140">
    <property type="entry name" value="Leucine-rich repeat receptor-like protein kinase"/>
    <property type="match status" value="1"/>
</dbReference>
<feature type="compositionally biased region" description="Polar residues" evidence="17">
    <location>
        <begin position="1009"/>
        <end position="1019"/>
    </location>
</feature>
<evidence type="ECO:0000256" key="11">
    <source>
        <dbReference type="ARBA" id="ARBA00022777"/>
    </source>
</evidence>
<dbReference type="PROSITE" id="PS00108">
    <property type="entry name" value="PROTEIN_KINASE_ST"/>
    <property type="match status" value="1"/>
</dbReference>
<evidence type="ECO:0000256" key="18">
    <source>
        <dbReference type="SAM" id="Phobius"/>
    </source>
</evidence>
<protein>
    <recommendedName>
        <fullName evidence="2">non-specific serine/threonine protein kinase</fullName>
        <ecNumber evidence="2">2.7.11.1</ecNumber>
    </recommendedName>
</protein>
<evidence type="ECO:0000256" key="9">
    <source>
        <dbReference type="ARBA" id="ARBA00022737"/>
    </source>
</evidence>
<dbReference type="SUPFAM" id="SSF56112">
    <property type="entry name" value="Protein kinase-like (PK-like)"/>
    <property type="match status" value="1"/>
</dbReference>
<sequence>MRRRYSSSSSSSGVLAWLLLVCSCFEKPLVQAQQAARTDPIEAAALNTILGRWGQKAMPSPAWNISGEPCSGAAVDGTGLDGNNDFNPGITCACSFGVNSSVCHITMLKVYALNVVGQIPSELQNLTYLTYLCFWCCFRNLDLNYLTGPIPSFIGHFSAMQHLSLGFNPLSGPLPKELGNLTNVNLLGISLDNFTGGLPEELGNLSKLEQLYIDSSGFSGPFPSTFSKLKKLRILRASDNDFTGKIPYYFGSLTNLEDLVLYGNSFEGPIPASLSNLTRLTNLIIGDIVNGSSSLAFISNLTSLSTLILRNCKLSGNLGAVNISKLANLILLDLSFNNITGQVPRSILTLDKLEFLILGNNSLSGSLPDVKSASLKNLDFSYNLLTGKFPSWATERYLHLNLVANNFVLDSTDDSILPSGLNCLQQDTPCFLGSPQYYSFAVDCGGNRSMVGSDSTMYDLDPTDLGASSYYVSGQTRWGVSNVGKFNQAPNGSNIIYSSNQQFQNTADSELFQTARMSASSLRYYGLGLENGNYTVVLQFAETAYPDTQTWQSLGRRVFDIYVQGSLREKNFNIRKTAGGKSFAAVSKSYTATVSKNFLEIHLFWAGKGTCCIPKQGYYGPMISALSVTPNFTPTVRNGVPKKKSKAGAIAGIVIGASVLGLVALFGIFLFTKRRRRLARQQQELYDLIGQPDVFSYAELKLATDNFSPQNILGEGGYGPVYKGTLTDGRVIAVKQLSQSSHQGKRQFVAEVATISAVQHRNLVKLHGCCIDSNTHLLVYEYLENGSLDRALFGHSSLILDWTTRFEIILGIARGLTYLHEESSIRIVHRDIKASNVLLDTDLTPKVSDFGLAKLYEENKSHVSTSRIAGTFGYLAPEYAMRGQLTEKADVFAFGVVVLEVVSGRSNTDNSLEERNVYLLERAWGLYEGNQPLQILDPRLEEFYAEEVLRVIRVALICTQGSPHQRPAMSRVVAMLTGKAEVAEEVAKPSYVITESQLRDGDSGCTTSSYWASTSTPEFSRQKEVDPLTRSPTITGASHEIEGR</sequence>
<evidence type="ECO:0000313" key="21">
    <source>
        <dbReference type="EMBL" id="RCV10251.1"/>
    </source>
</evidence>
<dbReference type="GO" id="GO:0005524">
    <property type="term" value="F:ATP binding"/>
    <property type="evidence" value="ECO:0007669"/>
    <property type="project" value="UniProtKB-KW"/>
</dbReference>
<dbReference type="GO" id="GO:0004674">
    <property type="term" value="F:protein serine/threonine kinase activity"/>
    <property type="evidence" value="ECO:0007669"/>
    <property type="project" value="UniProtKB-KW"/>
</dbReference>
<keyword evidence="11" id="KW-0418">Kinase</keyword>
<comment type="subcellular location">
    <subcellularLocation>
        <location evidence="1">Membrane</location>
        <topology evidence="1">Single-pass membrane protein</topology>
    </subcellularLocation>
</comment>
<organism evidence="21">
    <name type="scientific">Setaria italica</name>
    <name type="common">Foxtail millet</name>
    <name type="synonym">Panicum italicum</name>
    <dbReference type="NCBI Taxonomy" id="4555"/>
    <lineage>
        <taxon>Eukaryota</taxon>
        <taxon>Viridiplantae</taxon>
        <taxon>Streptophyta</taxon>
        <taxon>Embryophyta</taxon>
        <taxon>Tracheophyta</taxon>
        <taxon>Spermatophyta</taxon>
        <taxon>Magnoliopsida</taxon>
        <taxon>Liliopsida</taxon>
        <taxon>Poales</taxon>
        <taxon>Poaceae</taxon>
        <taxon>PACMAD clade</taxon>
        <taxon>Panicoideae</taxon>
        <taxon>Panicodae</taxon>
        <taxon>Paniceae</taxon>
        <taxon>Cenchrinae</taxon>
        <taxon>Setaria</taxon>
    </lineage>
</organism>
<dbReference type="AlphaFoldDB" id="A0A368PWT3"/>
<dbReference type="Gene3D" id="3.30.200.20">
    <property type="entry name" value="Phosphorylase Kinase, domain 1"/>
    <property type="match status" value="1"/>
</dbReference>
<keyword evidence="4" id="KW-0597">Phosphoprotein</keyword>
<dbReference type="FunFam" id="2.60.120.430:FF:000002">
    <property type="entry name" value="Leucine-rich repeat receptor-like protein kinase"/>
    <property type="match status" value="1"/>
</dbReference>
<dbReference type="EMBL" id="CM003529">
    <property type="protein sequence ID" value="RCV10251.1"/>
    <property type="molecule type" value="Genomic_DNA"/>
</dbReference>
<reference evidence="21" key="2">
    <citation type="submission" date="2015-07" db="EMBL/GenBank/DDBJ databases">
        <authorList>
            <person name="Noorani M."/>
        </authorList>
    </citation>
    <scope>NUCLEOTIDE SEQUENCE</scope>
    <source>
        <strain evidence="21">Yugu1</strain>
    </source>
</reference>
<dbReference type="FunFam" id="1.10.510.10:FF:000044">
    <property type="entry name" value="Putative LRR receptor-like serine/threonine-protein kinase"/>
    <property type="match status" value="1"/>
</dbReference>
<feature type="region of interest" description="Disordered" evidence="17">
    <location>
        <begin position="1009"/>
        <end position="1044"/>
    </location>
</feature>
<evidence type="ECO:0000256" key="7">
    <source>
        <dbReference type="ARBA" id="ARBA00022692"/>
    </source>
</evidence>
<reference evidence="21" key="1">
    <citation type="journal article" date="2012" name="Nat. Biotechnol.">
        <title>Reference genome sequence of the model plant Setaria.</title>
        <authorList>
            <person name="Bennetzen J.L."/>
            <person name="Schmutz J."/>
            <person name="Wang H."/>
            <person name="Percifield R."/>
            <person name="Hawkins J."/>
            <person name="Pontaroli A.C."/>
            <person name="Estep M."/>
            <person name="Feng L."/>
            <person name="Vaughn J.N."/>
            <person name="Grimwood J."/>
            <person name="Jenkins J."/>
            <person name="Barry K."/>
            <person name="Lindquist E."/>
            <person name="Hellsten U."/>
            <person name="Deshpande S."/>
            <person name="Wang X."/>
            <person name="Wu X."/>
            <person name="Mitros T."/>
            <person name="Triplett J."/>
            <person name="Yang X."/>
            <person name="Ye C.Y."/>
            <person name="Mauro-Herrera M."/>
            <person name="Wang L."/>
            <person name="Li P."/>
            <person name="Sharma M."/>
            <person name="Sharma R."/>
            <person name="Ronald P.C."/>
            <person name="Panaud O."/>
            <person name="Kellogg E.A."/>
            <person name="Brutnell T.P."/>
            <person name="Doust A.N."/>
            <person name="Tuskan G.A."/>
            <person name="Rokhsar D."/>
            <person name="Devos K.M."/>
        </authorList>
    </citation>
    <scope>NUCLEOTIDE SEQUENCE [LARGE SCALE GENOMIC DNA]</scope>
    <source>
        <strain evidence="21">Yugu1</strain>
    </source>
</reference>
<dbReference type="InterPro" id="IPR051824">
    <property type="entry name" value="LRR_Rcpt-Like_S/T_Kinase"/>
</dbReference>
<dbReference type="InterPro" id="IPR021720">
    <property type="entry name" value="Malectin_dom"/>
</dbReference>
<dbReference type="PANTHER" id="PTHR48006">
    <property type="entry name" value="LEUCINE-RICH REPEAT-CONTAINING PROTEIN DDB_G0281931-RELATED"/>
    <property type="match status" value="1"/>
</dbReference>
<dbReference type="PROSITE" id="PS50011">
    <property type="entry name" value="PROTEIN_KINASE_DOM"/>
    <property type="match status" value="1"/>
</dbReference>
<evidence type="ECO:0000256" key="4">
    <source>
        <dbReference type="ARBA" id="ARBA00022553"/>
    </source>
</evidence>
<dbReference type="CDD" id="cd14066">
    <property type="entry name" value="STKc_IRAK"/>
    <property type="match status" value="1"/>
</dbReference>
<keyword evidence="7 18" id="KW-0812">Transmembrane</keyword>
<dbReference type="PROSITE" id="PS51257">
    <property type="entry name" value="PROKAR_LIPOPROTEIN"/>
    <property type="match status" value="1"/>
</dbReference>
<evidence type="ECO:0000256" key="6">
    <source>
        <dbReference type="ARBA" id="ARBA00022679"/>
    </source>
</evidence>
<feature type="domain" description="Protein kinase" evidence="20">
    <location>
        <begin position="707"/>
        <end position="982"/>
    </location>
</feature>
<keyword evidence="15" id="KW-0675">Receptor</keyword>
<evidence type="ECO:0000256" key="14">
    <source>
        <dbReference type="ARBA" id="ARBA00023136"/>
    </source>
</evidence>
<evidence type="ECO:0000256" key="17">
    <source>
        <dbReference type="SAM" id="MobiDB-lite"/>
    </source>
</evidence>
<dbReference type="FunFam" id="3.80.10.10:FF:000298">
    <property type="entry name" value="Putative LRR receptor-like serine/threonine-protein kinase"/>
    <property type="match status" value="1"/>
</dbReference>
<evidence type="ECO:0000256" key="3">
    <source>
        <dbReference type="ARBA" id="ARBA00022527"/>
    </source>
</evidence>
<keyword evidence="3" id="KW-0723">Serine/threonine-protein kinase</keyword>
<feature type="chain" id="PRO_5017075839" description="non-specific serine/threonine protein kinase" evidence="19">
    <location>
        <begin position="33"/>
        <end position="1044"/>
    </location>
</feature>
<keyword evidence="8 19" id="KW-0732">Signal</keyword>
<dbReference type="InterPro" id="IPR000719">
    <property type="entry name" value="Prot_kinase_dom"/>
</dbReference>
<evidence type="ECO:0000256" key="5">
    <source>
        <dbReference type="ARBA" id="ARBA00022614"/>
    </source>
</evidence>
<keyword evidence="9" id="KW-0677">Repeat</keyword>
<dbReference type="InterPro" id="IPR001611">
    <property type="entry name" value="Leu-rich_rpt"/>
</dbReference>
<dbReference type="SUPFAM" id="SSF52058">
    <property type="entry name" value="L domain-like"/>
    <property type="match status" value="1"/>
</dbReference>
<dbReference type="InterPro" id="IPR008271">
    <property type="entry name" value="Ser/Thr_kinase_AS"/>
</dbReference>
<dbReference type="Gene3D" id="3.80.10.10">
    <property type="entry name" value="Ribonuclease Inhibitor"/>
    <property type="match status" value="2"/>
</dbReference>
<accession>A0A368PWT3</accession>
<feature type="transmembrane region" description="Helical" evidence="18">
    <location>
        <begin position="647"/>
        <end position="671"/>
    </location>
</feature>
<dbReference type="OrthoDB" id="663146at2759"/>
<dbReference type="GO" id="GO:0016020">
    <property type="term" value="C:membrane"/>
    <property type="evidence" value="ECO:0007669"/>
    <property type="project" value="UniProtKB-SubCell"/>
</dbReference>
<dbReference type="Pfam" id="PF07714">
    <property type="entry name" value="PK_Tyr_Ser-Thr"/>
    <property type="match status" value="1"/>
</dbReference>
<dbReference type="SMR" id="A0A368PWT3"/>
<evidence type="ECO:0000259" key="20">
    <source>
        <dbReference type="PROSITE" id="PS50011"/>
    </source>
</evidence>
<dbReference type="SMART" id="SM00220">
    <property type="entry name" value="S_TKc"/>
    <property type="match status" value="1"/>
</dbReference>
<evidence type="ECO:0000256" key="15">
    <source>
        <dbReference type="ARBA" id="ARBA00023170"/>
    </source>
</evidence>
<evidence type="ECO:0000256" key="2">
    <source>
        <dbReference type="ARBA" id="ARBA00012513"/>
    </source>
</evidence>
<dbReference type="Gene3D" id="2.60.120.430">
    <property type="entry name" value="Galactose-binding lectin"/>
    <property type="match status" value="1"/>
</dbReference>
<evidence type="ECO:0000256" key="12">
    <source>
        <dbReference type="ARBA" id="ARBA00022840"/>
    </source>
</evidence>
<gene>
    <name evidence="21" type="ORF">SETIT_2G097400v2</name>
</gene>
<dbReference type="Pfam" id="PF11721">
    <property type="entry name" value="Malectin"/>
    <property type="match status" value="1"/>
</dbReference>
<dbReference type="InterPro" id="IPR001245">
    <property type="entry name" value="Ser-Thr/Tyr_kinase_cat_dom"/>
</dbReference>
<keyword evidence="10" id="KW-0547">Nucleotide-binding</keyword>
<keyword evidence="16" id="KW-0325">Glycoprotein</keyword>
<keyword evidence="5" id="KW-0433">Leucine-rich repeat</keyword>
<dbReference type="FunFam" id="3.80.10.10:FF:001380">
    <property type="entry name" value="Os05g0256100 protein"/>
    <property type="match status" value="1"/>
</dbReference>
<proteinExistence type="predicted"/>
<name>A0A368PWT3_SETIT</name>
<evidence type="ECO:0000256" key="19">
    <source>
        <dbReference type="SAM" id="SignalP"/>
    </source>
</evidence>
<evidence type="ECO:0000256" key="1">
    <source>
        <dbReference type="ARBA" id="ARBA00004167"/>
    </source>
</evidence>